<accession>A0AAP4JMS9</accession>
<comment type="caution">
    <text evidence="1">The sequence shown here is derived from an EMBL/GenBank/DDBJ whole genome shotgun (WGS) entry which is preliminary data.</text>
</comment>
<dbReference type="AlphaFoldDB" id="A0AAP4JMS9"/>
<sequence length="237" mass="26700">MPFHDFTYLGKRPSDFGAYVHVVSHDIGFPSKIKTIVSVPFSNQSYDFSTIGGVQPYNERKVTYVINVVNKYGYDQVSMHELKTEIANWLYSSNSKAELYDDKLPDYHFLAELQEAADLKDDVRSGELTVVFTCYPFMIANKFEGDDDWDTFDFDNGVAQNVDFEINGGRSFELINNSVTTVTPQITTNADLTVRVGQIEYKVPQGTSQDIPLEVGTNTITVTGSGEISFAWHREVI</sequence>
<dbReference type="Proteomes" id="UP001231451">
    <property type="component" value="Unassembled WGS sequence"/>
</dbReference>
<gene>
    <name evidence="1" type="ORF">QUF16_12775</name>
</gene>
<dbReference type="NCBIfam" id="TIGR01633">
    <property type="entry name" value="phi3626_gp14_N"/>
    <property type="match status" value="1"/>
</dbReference>
<dbReference type="Gene3D" id="2.40.30.200">
    <property type="match status" value="1"/>
</dbReference>
<organism evidence="1 2">
    <name type="scientific">Lacticaseibacillus paracasei</name>
    <name type="common">Lactobacillus paracasei</name>
    <dbReference type="NCBI Taxonomy" id="1597"/>
    <lineage>
        <taxon>Bacteria</taxon>
        <taxon>Bacillati</taxon>
        <taxon>Bacillota</taxon>
        <taxon>Bacilli</taxon>
        <taxon>Lactobacillales</taxon>
        <taxon>Lactobacillaceae</taxon>
        <taxon>Lacticaseibacillus</taxon>
    </lineage>
</organism>
<dbReference type="RefSeq" id="WP_289420804.1">
    <property type="nucleotide sequence ID" value="NZ_JAUCBE010000021.1"/>
</dbReference>
<proteinExistence type="predicted"/>
<dbReference type="EMBL" id="JAUCBG010000023">
    <property type="protein sequence ID" value="MDM7455225.1"/>
    <property type="molecule type" value="Genomic_DNA"/>
</dbReference>
<evidence type="ECO:0000313" key="1">
    <source>
        <dbReference type="EMBL" id="MDM7455225.1"/>
    </source>
</evidence>
<dbReference type="InterPro" id="IPR006520">
    <property type="entry name" value="Dit_BPSPP_N"/>
</dbReference>
<protein>
    <submittedName>
        <fullName evidence="1">Phage tail protein</fullName>
    </submittedName>
</protein>
<name>A0AAP4JMS9_LACPA</name>
<evidence type="ECO:0000313" key="2">
    <source>
        <dbReference type="Proteomes" id="UP001231451"/>
    </source>
</evidence>
<reference evidence="1" key="1">
    <citation type="submission" date="2023-06" db="EMBL/GenBank/DDBJ databases">
        <title>Draft Genome Sequences of lactic acid bacteria strains isolated from fermented milk products.</title>
        <authorList>
            <person name="Elcheninov A.G."/>
            <person name="Klyukina A."/>
            <person name="Zayulina K.S."/>
            <person name="Gavirova L.A."/>
            <person name="Shcherbakova P.A."/>
            <person name="Shestakov A.I."/>
            <person name="Kublanov I.V."/>
            <person name="Kochetkova T.V."/>
        </authorList>
    </citation>
    <scope>NUCLEOTIDE SEQUENCE</scope>
    <source>
        <strain evidence="1">TOM.1374</strain>
    </source>
</reference>